<feature type="transmembrane region" description="Helical" evidence="6">
    <location>
        <begin position="255"/>
        <end position="273"/>
    </location>
</feature>
<name>A0ABR4PEW2_9HELO</name>
<protein>
    <recommendedName>
        <fullName evidence="7">Major facilitator superfamily (MFS) profile domain-containing protein</fullName>
    </recommendedName>
</protein>
<proteinExistence type="predicted"/>
<evidence type="ECO:0000256" key="2">
    <source>
        <dbReference type="ARBA" id="ARBA00022692"/>
    </source>
</evidence>
<evidence type="ECO:0000313" key="9">
    <source>
        <dbReference type="Proteomes" id="UP001629113"/>
    </source>
</evidence>
<feature type="transmembrane region" description="Helical" evidence="6">
    <location>
        <begin position="391"/>
        <end position="409"/>
    </location>
</feature>
<dbReference type="PANTHER" id="PTHR23501:SF201">
    <property type="entry name" value="MFS AFLATOXIN EFFLUX PUMP"/>
    <property type="match status" value="1"/>
</dbReference>
<gene>
    <name evidence="8" type="ORF">PVAG01_05961</name>
</gene>
<accession>A0ABR4PEW2</accession>
<feature type="transmembrane region" description="Helical" evidence="6">
    <location>
        <begin position="98"/>
        <end position="118"/>
    </location>
</feature>
<keyword evidence="4 6" id="KW-0472">Membrane</keyword>
<evidence type="ECO:0000256" key="3">
    <source>
        <dbReference type="ARBA" id="ARBA00022989"/>
    </source>
</evidence>
<evidence type="ECO:0000256" key="4">
    <source>
        <dbReference type="ARBA" id="ARBA00023136"/>
    </source>
</evidence>
<dbReference type="Proteomes" id="UP001629113">
    <property type="component" value="Unassembled WGS sequence"/>
</dbReference>
<evidence type="ECO:0000256" key="1">
    <source>
        <dbReference type="ARBA" id="ARBA00004141"/>
    </source>
</evidence>
<reference evidence="8 9" key="1">
    <citation type="submission" date="2024-06" db="EMBL/GenBank/DDBJ databases">
        <title>Complete genome of Phlyctema vagabunda strain 19-DSS-EL-015.</title>
        <authorList>
            <person name="Fiorenzani C."/>
        </authorList>
    </citation>
    <scope>NUCLEOTIDE SEQUENCE [LARGE SCALE GENOMIC DNA]</scope>
    <source>
        <strain evidence="8 9">19-DSS-EL-015</strain>
    </source>
</reference>
<feature type="transmembrane region" description="Helical" evidence="6">
    <location>
        <begin position="125"/>
        <end position="145"/>
    </location>
</feature>
<feature type="transmembrane region" description="Helical" evidence="6">
    <location>
        <begin position="450"/>
        <end position="473"/>
    </location>
</feature>
<dbReference type="InterPro" id="IPR020846">
    <property type="entry name" value="MFS_dom"/>
</dbReference>
<feature type="transmembrane region" description="Helical" evidence="6">
    <location>
        <begin position="421"/>
        <end position="438"/>
    </location>
</feature>
<evidence type="ECO:0000256" key="5">
    <source>
        <dbReference type="SAM" id="MobiDB-lite"/>
    </source>
</evidence>
<feature type="compositionally biased region" description="Basic and acidic residues" evidence="5">
    <location>
        <begin position="27"/>
        <end position="40"/>
    </location>
</feature>
<comment type="subcellular location">
    <subcellularLocation>
        <location evidence="1">Membrane</location>
        <topology evidence="1">Multi-pass membrane protein</topology>
    </subcellularLocation>
</comment>
<feature type="region of interest" description="Disordered" evidence="5">
    <location>
        <begin position="1"/>
        <end position="40"/>
    </location>
</feature>
<feature type="transmembrane region" description="Helical" evidence="6">
    <location>
        <begin position="151"/>
        <end position="176"/>
    </location>
</feature>
<comment type="caution">
    <text evidence="8">The sequence shown here is derived from an EMBL/GenBank/DDBJ whole genome shotgun (WGS) entry which is preliminary data.</text>
</comment>
<evidence type="ECO:0000259" key="7">
    <source>
        <dbReference type="PROSITE" id="PS50850"/>
    </source>
</evidence>
<dbReference type="EMBL" id="JBFCZG010000005">
    <property type="protein sequence ID" value="KAL3421805.1"/>
    <property type="molecule type" value="Genomic_DNA"/>
</dbReference>
<dbReference type="InterPro" id="IPR011701">
    <property type="entry name" value="MFS"/>
</dbReference>
<keyword evidence="9" id="KW-1185">Reference proteome</keyword>
<feature type="transmembrane region" description="Helical" evidence="6">
    <location>
        <begin position="521"/>
        <end position="542"/>
    </location>
</feature>
<feature type="transmembrane region" description="Helical" evidence="6">
    <location>
        <begin position="58"/>
        <end position="78"/>
    </location>
</feature>
<feature type="transmembrane region" description="Helical" evidence="6">
    <location>
        <begin position="214"/>
        <end position="234"/>
    </location>
</feature>
<evidence type="ECO:0000313" key="8">
    <source>
        <dbReference type="EMBL" id="KAL3421805.1"/>
    </source>
</evidence>
<feature type="region of interest" description="Disordered" evidence="5">
    <location>
        <begin position="556"/>
        <end position="580"/>
    </location>
</feature>
<dbReference type="PANTHER" id="PTHR23501">
    <property type="entry name" value="MAJOR FACILITATOR SUPERFAMILY"/>
    <property type="match status" value="1"/>
</dbReference>
<dbReference type="CDD" id="cd17502">
    <property type="entry name" value="MFS_Azr1_MDR_like"/>
    <property type="match status" value="1"/>
</dbReference>
<feature type="transmembrane region" description="Helical" evidence="6">
    <location>
        <begin position="359"/>
        <end position="379"/>
    </location>
</feature>
<dbReference type="PROSITE" id="PS50850">
    <property type="entry name" value="MFS"/>
    <property type="match status" value="1"/>
</dbReference>
<keyword evidence="2 6" id="KW-0812">Transmembrane</keyword>
<dbReference type="InterPro" id="IPR036259">
    <property type="entry name" value="MFS_trans_sf"/>
</dbReference>
<organism evidence="8 9">
    <name type="scientific">Phlyctema vagabunda</name>
    <dbReference type="NCBI Taxonomy" id="108571"/>
    <lineage>
        <taxon>Eukaryota</taxon>
        <taxon>Fungi</taxon>
        <taxon>Dikarya</taxon>
        <taxon>Ascomycota</taxon>
        <taxon>Pezizomycotina</taxon>
        <taxon>Leotiomycetes</taxon>
        <taxon>Helotiales</taxon>
        <taxon>Dermateaceae</taxon>
        <taxon>Phlyctema</taxon>
    </lineage>
</organism>
<feature type="transmembrane region" description="Helical" evidence="6">
    <location>
        <begin position="183"/>
        <end position="202"/>
    </location>
</feature>
<keyword evidence="3 6" id="KW-1133">Transmembrane helix</keyword>
<sequence length="580" mass="61792">MTRTSLPAEDQKKSSTDTAVPSVVASMEDHGEKGDVEKGTDDLTRVETEPEYPSFKKAAIIILACGLSMFLVALDRLIITTAIPRITDDFHSLNDVGWYASAYLLGACATQLIWGRIFTFYNSKFVYLAAIGMFELGSVICGAAPNSNAFIVGRAIAGTGSAGVFSGTIIVVTHILPLHKRPMVSGVFGSIFGISSVVGPLLGGAFTDNVSWRWCFYINLPIGAVTVAVLTFILHLPAVKNSKTLKEQLLSLDPYGTAVFLPGVICLLLALQWGGVTYDWSSARIIALFVLAGVLLVAFAAIQVWQKENATLPLRILKNRSIACGASFTILVAGSMITMIYFIPLWFQAIKGVSAVQSGINNLAMVLAMVVSVISTGVFVAKAGYYVPPMLLSPILLAVGAGLITTFSAETSSSRWIGYQIIYGLGLGMGMQQASMAAQTCLSRKDVSTGISLMFFCQSLGGAIFVCIAESLFTNTLAKDLRSLPGQMLDTQTISTAGATQLRQLVSPELLPEVLVLYNKALHKAFFVALGVGAAAIIPALGMEWKSVKKDKAKDTAAMKKDSKAATEEKQKAEGSDEGV</sequence>
<feature type="transmembrane region" description="Helical" evidence="6">
    <location>
        <begin position="326"/>
        <end position="347"/>
    </location>
</feature>
<dbReference type="Gene3D" id="1.20.1250.20">
    <property type="entry name" value="MFS general substrate transporter like domains"/>
    <property type="match status" value="1"/>
</dbReference>
<dbReference type="Gene3D" id="1.20.1720.10">
    <property type="entry name" value="Multidrug resistance protein D"/>
    <property type="match status" value="1"/>
</dbReference>
<evidence type="ECO:0000256" key="6">
    <source>
        <dbReference type="SAM" id="Phobius"/>
    </source>
</evidence>
<dbReference type="Pfam" id="PF07690">
    <property type="entry name" value="MFS_1"/>
    <property type="match status" value="1"/>
</dbReference>
<feature type="transmembrane region" description="Helical" evidence="6">
    <location>
        <begin position="285"/>
        <end position="305"/>
    </location>
</feature>
<feature type="domain" description="Major facilitator superfamily (MFS) profile" evidence="7">
    <location>
        <begin position="61"/>
        <end position="548"/>
    </location>
</feature>
<dbReference type="SUPFAM" id="SSF103473">
    <property type="entry name" value="MFS general substrate transporter"/>
    <property type="match status" value="1"/>
</dbReference>